<dbReference type="Proteomes" id="UP001589943">
    <property type="component" value="Unassembled WGS sequence"/>
</dbReference>
<gene>
    <name evidence="1" type="ORF">ACFFF7_13430</name>
</gene>
<name>A0ABV6PKP4_9SPHN</name>
<dbReference type="RefSeq" id="WP_379481873.1">
    <property type="nucleotide sequence ID" value="NZ_JBHLTL010000011.1"/>
</dbReference>
<proteinExistence type="predicted"/>
<dbReference type="EMBL" id="JBHLTL010000011">
    <property type="protein sequence ID" value="MFC0590410.1"/>
    <property type="molecule type" value="Genomic_DNA"/>
</dbReference>
<comment type="caution">
    <text evidence="1">The sequence shown here is derived from an EMBL/GenBank/DDBJ whole genome shotgun (WGS) entry which is preliminary data.</text>
</comment>
<evidence type="ECO:0000313" key="2">
    <source>
        <dbReference type="Proteomes" id="UP001589943"/>
    </source>
</evidence>
<dbReference type="InterPro" id="IPR021322">
    <property type="entry name" value="DUF2924"/>
</dbReference>
<dbReference type="Pfam" id="PF11149">
    <property type="entry name" value="DUF2924"/>
    <property type="match status" value="1"/>
</dbReference>
<accession>A0ABV6PKP4</accession>
<protein>
    <submittedName>
        <fullName evidence="1">DUF2924 domain-containing protein</fullName>
    </submittedName>
</protein>
<organism evidence="1 2">
    <name type="scientific">Novosphingobium aquiterrae</name>
    <dbReference type="NCBI Taxonomy" id="624388"/>
    <lineage>
        <taxon>Bacteria</taxon>
        <taxon>Pseudomonadati</taxon>
        <taxon>Pseudomonadota</taxon>
        <taxon>Alphaproteobacteria</taxon>
        <taxon>Sphingomonadales</taxon>
        <taxon>Sphingomonadaceae</taxon>
        <taxon>Novosphingobium</taxon>
    </lineage>
</organism>
<sequence length="143" mass="16034">MTRRTYMNLGRLLDLPPEELKAEWARRFGAPTPSLSPDLLRLGVGYKLQEQRLGGLSRGTRSMLRKISARAGEGAEKKPMPRKLTPGTRLVRDWHGVGHTVTVLADGFEYDGKHWKTLTAVAKAITGAHWNGPLFFGLTERRK</sequence>
<evidence type="ECO:0000313" key="1">
    <source>
        <dbReference type="EMBL" id="MFC0590410.1"/>
    </source>
</evidence>
<reference evidence="1 2" key="1">
    <citation type="submission" date="2024-09" db="EMBL/GenBank/DDBJ databases">
        <authorList>
            <person name="Sun Q."/>
            <person name="Mori K."/>
        </authorList>
    </citation>
    <scope>NUCLEOTIDE SEQUENCE [LARGE SCALE GENOMIC DNA]</scope>
    <source>
        <strain evidence="1 2">NCAIM B.02537</strain>
    </source>
</reference>
<keyword evidence="2" id="KW-1185">Reference proteome</keyword>